<dbReference type="InterPro" id="IPR000859">
    <property type="entry name" value="CUB_dom"/>
</dbReference>
<sequence>MYSKSISFGTVRGVAGEKAGQQDSCSYVINSDAAESGNVSSPSYPFVYPPNSLCRVHFLAHGRQRVQLKFIDFDLFQQNGCLNGDVVRIFESDDRSAPLDFCGGDLPPQIMSSDPTLTLEFRSADAIRRNVRGFTAKFRFVQDLGMSAGVRDPRYPCAFAFNATADLKGTIHSPNFPDSIEDSTEDTLLKTIREELLWSCQRKAQWRAQHNRAIRWAFHWAFRWAFHWAFQV</sequence>
<dbReference type="InterPro" id="IPR053207">
    <property type="entry name" value="Non-NMDA_GluR_Accessory"/>
</dbReference>
<name>A0A7R8WLX4_9CRUS</name>
<dbReference type="EMBL" id="OB668014">
    <property type="protein sequence ID" value="CAD7234196.1"/>
    <property type="molecule type" value="Genomic_DNA"/>
</dbReference>
<evidence type="ECO:0000313" key="3">
    <source>
        <dbReference type="EMBL" id="CAD7234196.1"/>
    </source>
</evidence>
<dbReference type="GO" id="GO:0005886">
    <property type="term" value="C:plasma membrane"/>
    <property type="evidence" value="ECO:0007669"/>
    <property type="project" value="TreeGrafter"/>
</dbReference>
<dbReference type="SMART" id="SM00042">
    <property type="entry name" value="CUB"/>
    <property type="match status" value="1"/>
</dbReference>
<dbReference type="AlphaFoldDB" id="A0A7R8WLX4"/>
<dbReference type="SUPFAM" id="SSF49854">
    <property type="entry name" value="Spermadhesin, CUB domain"/>
    <property type="match status" value="1"/>
</dbReference>
<proteinExistence type="predicted"/>
<evidence type="ECO:0000256" key="2">
    <source>
        <dbReference type="PROSITE-ProRule" id="PRU00059"/>
    </source>
</evidence>
<keyword evidence="1" id="KW-1015">Disulfide bond</keyword>
<comment type="caution">
    <text evidence="2">Lacks conserved residue(s) required for the propagation of feature annotation.</text>
</comment>
<dbReference type="OrthoDB" id="6369184at2759"/>
<dbReference type="CDD" id="cd00041">
    <property type="entry name" value="CUB"/>
    <property type="match status" value="1"/>
</dbReference>
<dbReference type="PANTHER" id="PTHR47537">
    <property type="entry name" value="CUBILIN"/>
    <property type="match status" value="1"/>
</dbReference>
<dbReference type="PROSITE" id="PS01180">
    <property type="entry name" value="CUB"/>
    <property type="match status" value="1"/>
</dbReference>
<reference evidence="3" key="1">
    <citation type="submission" date="2020-11" db="EMBL/GenBank/DDBJ databases">
        <authorList>
            <person name="Tran Van P."/>
        </authorList>
    </citation>
    <scope>NUCLEOTIDE SEQUENCE</scope>
</reference>
<organism evidence="3">
    <name type="scientific">Cyprideis torosa</name>
    <dbReference type="NCBI Taxonomy" id="163714"/>
    <lineage>
        <taxon>Eukaryota</taxon>
        <taxon>Metazoa</taxon>
        <taxon>Ecdysozoa</taxon>
        <taxon>Arthropoda</taxon>
        <taxon>Crustacea</taxon>
        <taxon>Oligostraca</taxon>
        <taxon>Ostracoda</taxon>
        <taxon>Podocopa</taxon>
        <taxon>Podocopida</taxon>
        <taxon>Cytherocopina</taxon>
        <taxon>Cytheroidea</taxon>
        <taxon>Cytherideidae</taxon>
        <taxon>Cyprideis</taxon>
    </lineage>
</organism>
<evidence type="ECO:0000256" key="1">
    <source>
        <dbReference type="ARBA" id="ARBA00023157"/>
    </source>
</evidence>
<dbReference type="PANTHER" id="PTHR47537:SF2">
    <property type="entry name" value="CUBILIN"/>
    <property type="match status" value="1"/>
</dbReference>
<dbReference type="Pfam" id="PF00431">
    <property type="entry name" value="CUB"/>
    <property type="match status" value="1"/>
</dbReference>
<dbReference type="Gene3D" id="2.60.120.290">
    <property type="entry name" value="Spermadhesin, CUB domain"/>
    <property type="match status" value="1"/>
</dbReference>
<dbReference type="InterPro" id="IPR035914">
    <property type="entry name" value="Sperma_CUB_dom_sf"/>
</dbReference>
<accession>A0A7R8WLX4</accession>
<protein>
    <submittedName>
        <fullName evidence="3">Uncharacterized protein</fullName>
    </submittedName>
</protein>
<gene>
    <name evidence="3" type="ORF">CTOB1V02_LOCUS12013</name>
</gene>